<evidence type="ECO:0000313" key="13">
    <source>
        <dbReference type="WBParaSite" id="PSAMB.scaffold4703size13803.g24976.t1"/>
    </source>
</evidence>
<keyword evidence="9" id="KW-0464">Manganese</keyword>
<dbReference type="GO" id="GO:0006525">
    <property type="term" value="P:arginine metabolic process"/>
    <property type="evidence" value="ECO:0007669"/>
    <property type="project" value="UniProtKB-KW"/>
</dbReference>
<evidence type="ECO:0000256" key="1">
    <source>
        <dbReference type="ARBA" id="ARBA00001936"/>
    </source>
</evidence>
<dbReference type="GO" id="GO:0005829">
    <property type="term" value="C:cytosol"/>
    <property type="evidence" value="ECO:0007669"/>
    <property type="project" value="TreeGrafter"/>
</dbReference>
<keyword evidence="6" id="KW-0056">Arginine metabolism</keyword>
<evidence type="ECO:0000256" key="9">
    <source>
        <dbReference type="ARBA" id="ARBA00023211"/>
    </source>
</evidence>
<sequence length="320" mass="34616">MRALLSIAQRLKKVHIIGAANGNAGHQAGCEEAVQAMRNSAILKASTLDIEWGKIIKPRPSGTSLAALPGVIEFSRRLATATAEAVRQHRRLLVIGGDHSCAIGTWSGVASALRDHGPLGLIWVDAHLDSHTPDTSDTGNIHGMPVAHLLGHGNAMLRHVGDPNRKILPQHLAFVGIRSYEPAEQRLVEASGVRVFYMDEVNARGINDVMQEAVDIVSSGTVGFGMSIDIDGFRIEDAPAVGTPVDGGIDAPQFINAVNHLDLSKLIATEIVEFLPRFDKDNKSERLVVSLIESIHARFQRVNVAMPVRTQTGWMNRVNL</sequence>
<dbReference type="PANTHER" id="PTHR43782:SF3">
    <property type="entry name" value="ARGINASE"/>
    <property type="match status" value="1"/>
</dbReference>
<accession>A0A914WND4</accession>
<dbReference type="Gene3D" id="3.40.800.10">
    <property type="entry name" value="Ureohydrolase domain"/>
    <property type="match status" value="1"/>
</dbReference>
<evidence type="ECO:0000313" key="12">
    <source>
        <dbReference type="Proteomes" id="UP000887566"/>
    </source>
</evidence>
<evidence type="ECO:0000256" key="3">
    <source>
        <dbReference type="ARBA" id="ARBA00012168"/>
    </source>
</evidence>
<evidence type="ECO:0000256" key="7">
    <source>
        <dbReference type="ARBA" id="ARBA00022723"/>
    </source>
</evidence>
<comment type="pathway">
    <text evidence="2">Nitrogen metabolism; urea cycle; L-ornithine and urea from L-arginine: step 1/1.</text>
</comment>
<evidence type="ECO:0000256" key="11">
    <source>
        <dbReference type="PROSITE-ProRule" id="PRU00742"/>
    </source>
</evidence>
<organism evidence="12 13">
    <name type="scientific">Plectus sambesii</name>
    <dbReference type="NCBI Taxonomy" id="2011161"/>
    <lineage>
        <taxon>Eukaryota</taxon>
        <taxon>Metazoa</taxon>
        <taxon>Ecdysozoa</taxon>
        <taxon>Nematoda</taxon>
        <taxon>Chromadorea</taxon>
        <taxon>Plectida</taxon>
        <taxon>Plectina</taxon>
        <taxon>Plectoidea</taxon>
        <taxon>Plectidae</taxon>
        <taxon>Plectus</taxon>
    </lineage>
</organism>
<dbReference type="InterPro" id="IPR006035">
    <property type="entry name" value="Ureohydrolase"/>
</dbReference>
<dbReference type="PROSITE" id="PS51409">
    <property type="entry name" value="ARGINASE_2"/>
    <property type="match status" value="1"/>
</dbReference>
<dbReference type="WBParaSite" id="PSAMB.scaffold4703size13803.g24976.t1">
    <property type="protein sequence ID" value="PSAMB.scaffold4703size13803.g24976.t1"/>
    <property type="gene ID" value="PSAMB.scaffold4703size13803.g24976"/>
</dbReference>
<evidence type="ECO:0000256" key="5">
    <source>
        <dbReference type="ARBA" id="ARBA00022436"/>
    </source>
</evidence>
<dbReference type="GO" id="GO:0000050">
    <property type="term" value="P:urea cycle"/>
    <property type="evidence" value="ECO:0007669"/>
    <property type="project" value="UniProtKB-KW"/>
</dbReference>
<dbReference type="CDD" id="cd09989">
    <property type="entry name" value="Arginase"/>
    <property type="match status" value="1"/>
</dbReference>
<keyword evidence="12" id="KW-1185">Reference proteome</keyword>
<comment type="similarity">
    <text evidence="11">Belongs to the arginase family.</text>
</comment>
<dbReference type="GO" id="GO:0030145">
    <property type="term" value="F:manganese ion binding"/>
    <property type="evidence" value="ECO:0007669"/>
    <property type="project" value="TreeGrafter"/>
</dbReference>
<dbReference type="SUPFAM" id="SSF52768">
    <property type="entry name" value="Arginase/deacetylase"/>
    <property type="match status" value="1"/>
</dbReference>
<dbReference type="Proteomes" id="UP000887566">
    <property type="component" value="Unplaced"/>
</dbReference>
<dbReference type="GO" id="GO:0005634">
    <property type="term" value="C:nucleus"/>
    <property type="evidence" value="ECO:0007669"/>
    <property type="project" value="TreeGrafter"/>
</dbReference>
<evidence type="ECO:0000256" key="6">
    <source>
        <dbReference type="ARBA" id="ARBA00022503"/>
    </source>
</evidence>
<dbReference type="PANTHER" id="PTHR43782">
    <property type="entry name" value="ARGINASE"/>
    <property type="match status" value="1"/>
</dbReference>
<protein>
    <recommendedName>
        <fullName evidence="4">Arginase</fullName>
        <ecNumber evidence="3">3.5.3.1</ecNumber>
    </recommendedName>
</protein>
<comment type="catalytic activity">
    <reaction evidence="10">
        <text>L-arginine + H2O = urea + L-ornithine</text>
        <dbReference type="Rhea" id="RHEA:20569"/>
        <dbReference type="ChEBI" id="CHEBI:15377"/>
        <dbReference type="ChEBI" id="CHEBI:16199"/>
        <dbReference type="ChEBI" id="CHEBI:32682"/>
        <dbReference type="ChEBI" id="CHEBI:46911"/>
        <dbReference type="EC" id="3.5.3.1"/>
    </reaction>
</comment>
<dbReference type="InterPro" id="IPR014033">
    <property type="entry name" value="Arginase"/>
</dbReference>
<evidence type="ECO:0000256" key="8">
    <source>
        <dbReference type="ARBA" id="ARBA00022801"/>
    </source>
</evidence>
<evidence type="ECO:0000256" key="10">
    <source>
        <dbReference type="ARBA" id="ARBA00047391"/>
    </source>
</evidence>
<keyword evidence="7" id="KW-0479">Metal-binding</keyword>
<evidence type="ECO:0000256" key="4">
    <source>
        <dbReference type="ARBA" id="ARBA00018123"/>
    </source>
</evidence>
<dbReference type="PRINTS" id="PR00116">
    <property type="entry name" value="ARGINASE"/>
</dbReference>
<proteinExistence type="inferred from homology"/>
<dbReference type="FunFam" id="3.40.800.10:FF:000012">
    <property type="entry name" value="Arginase"/>
    <property type="match status" value="1"/>
</dbReference>
<dbReference type="GO" id="GO:0004053">
    <property type="term" value="F:arginase activity"/>
    <property type="evidence" value="ECO:0007669"/>
    <property type="project" value="UniProtKB-EC"/>
</dbReference>
<evidence type="ECO:0000256" key="2">
    <source>
        <dbReference type="ARBA" id="ARBA00005098"/>
    </source>
</evidence>
<keyword evidence="5" id="KW-0835">Urea cycle</keyword>
<dbReference type="Pfam" id="PF00491">
    <property type="entry name" value="Arginase"/>
    <property type="match status" value="1"/>
</dbReference>
<keyword evidence="8" id="KW-0378">Hydrolase</keyword>
<dbReference type="InterPro" id="IPR023696">
    <property type="entry name" value="Ureohydrolase_dom_sf"/>
</dbReference>
<dbReference type="EC" id="3.5.3.1" evidence="3"/>
<dbReference type="AlphaFoldDB" id="A0A914WND4"/>
<comment type="cofactor">
    <cofactor evidence="1">
        <name>Mn(2+)</name>
        <dbReference type="ChEBI" id="CHEBI:29035"/>
    </cofactor>
</comment>
<reference evidence="13" key="1">
    <citation type="submission" date="2022-11" db="UniProtKB">
        <authorList>
            <consortium name="WormBaseParasite"/>
        </authorList>
    </citation>
    <scope>IDENTIFICATION</scope>
</reference>
<name>A0A914WND4_9BILA</name>